<feature type="domain" description="HTH araC/xylS-type" evidence="8">
    <location>
        <begin position="177"/>
        <end position="275"/>
    </location>
</feature>
<keyword evidence="3" id="KW-0813">Transport</keyword>
<dbReference type="Proteomes" id="UP000639396">
    <property type="component" value="Unassembled WGS sequence"/>
</dbReference>
<dbReference type="SUPFAM" id="SSF53807">
    <property type="entry name" value="Helical backbone' metal receptor"/>
    <property type="match status" value="1"/>
</dbReference>
<dbReference type="InterPro" id="IPR037923">
    <property type="entry name" value="HTH-like"/>
</dbReference>
<dbReference type="PRINTS" id="PR00032">
    <property type="entry name" value="HTHARAC"/>
</dbReference>
<dbReference type="AlphaFoldDB" id="A0A927C6U7"/>
<keyword evidence="5" id="KW-0805">Transcription regulation</keyword>
<comment type="caution">
    <text evidence="10">The sequence shown here is derived from an EMBL/GenBank/DDBJ whole genome shotgun (WGS) entry which is preliminary data.</text>
</comment>
<protein>
    <submittedName>
        <fullName evidence="10">AraC family transcriptional regulator</fullName>
    </submittedName>
</protein>
<proteinExistence type="inferred from homology"/>
<comment type="similarity">
    <text evidence="2">Belongs to the bacterial solute-binding protein 8 family.</text>
</comment>
<gene>
    <name evidence="10" type="ORF">IDH45_02280</name>
</gene>
<feature type="domain" description="Fe/B12 periplasmic-binding" evidence="9">
    <location>
        <begin position="297"/>
        <end position="555"/>
    </location>
</feature>
<dbReference type="GO" id="GO:0043565">
    <property type="term" value="F:sequence-specific DNA binding"/>
    <property type="evidence" value="ECO:0007669"/>
    <property type="project" value="InterPro"/>
</dbReference>
<reference evidence="10" key="1">
    <citation type="submission" date="2020-09" db="EMBL/GenBank/DDBJ databases">
        <title>A novel bacterium of genus Paenibacillus, isolated from South China Sea.</title>
        <authorList>
            <person name="Huang H."/>
            <person name="Mo K."/>
            <person name="Hu Y."/>
        </authorList>
    </citation>
    <scope>NUCLEOTIDE SEQUENCE</scope>
    <source>
        <strain evidence="10">IB182363</strain>
    </source>
</reference>
<dbReference type="Gene3D" id="3.40.50.1980">
    <property type="entry name" value="Nitrogenase molybdenum iron protein domain"/>
    <property type="match status" value="2"/>
</dbReference>
<keyword evidence="11" id="KW-1185">Reference proteome</keyword>
<evidence type="ECO:0000256" key="5">
    <source>
        <dbReference type="ARBA" id="ARBA00023015"/>
    </source>
</evidence>
<dbReference type="PANTHER" id="PTHR30532">
    <property type="entry name" value="IRON III DICITRATE-BINDING PERIPLASMIC PROTEIN"/>
    <property type="match status" value="1"/>
</dbReference>
<dbReference type="PROSITE" id="PS01124">
    <property type="entry name" value="HTH_ARAC_FAMILY_2"/>
    <property type="match status" value="1"/>
</dbReference>
<dbReference type="GO" id="GO:0030288">
    <property type="term" value="C:outer membrane-bounded periplasmic space"/>
    <property type="evidence" value="ECO:0007669"/>
    <property type="project" value="TreeGrafter"/>
</dbReference>
<evidence type="ECO:0000313" key="10">
    <source>
        <dbReference type="EMBL" id="MBD2860811.1"/>
    </source>
</evidence>
<dbReference type="SUPFAM" id="SSF46689">
    <property type="entry name" value="Homeodomain-like"/>
    <property type="match status" value="1"/>
</dbReference>
<evidence type="ECO:0000256" key="4">
    <source>
        <dbReference type="ARBA" id="ARBA00022729"/>
    </source>
</evidence>
<dbReference type="InterPro" id="IPR051313">
    <property type="entry name" value="Bact_iron-sidero_bind"/>
</dbReference>
<evidence type="ECO:0000256" key="1">
    <source>
        <dbReference type="ARBA" id="ARBA00004196"/>
    </source>
</evidence>
<dbReference type="GO" id="GO:0003700">
    <property type="term" value="F:DNA-binding transcription factor activity"/>
    <property type="evidence" value="ECO:0007669"/>
    <property type="project" value="InterPro"/>
</dbReference>
<dbReference type="Pfam" id="PF01497">
    <property type="entry name" value="Peripla_BP_2"/>
    <property type="match status" value="1"/>
</dbReference>
<sequence>MMGSQPTTSVPLRSLLFHMTDISLSVRPVGWDSDIQTSDPYTLLIVTNGIGSLHTSDTTVLLKTDKCYLLPPGRSYRTFNGFDSSLRYYQLAFAAVHIADQRTTETYTGSLFSGRLEMTAYPFSRLIRLAEELYDAKDSDGDIESMNRHIRFQELIRFLLEHNLEFSGHANSTQAVESTIRYMRNNYMHSITVKQLAEMARVPYYQYTPIFQELTGKKPLDYLTELRINRSKELLVHSDEPLREIAGRVGFADEYYFNRRFRQTTGVTPKQYAKYMKHNTRVRDWTGHEVDIPAQPKRIIYFGETFGDLLALGVDAIGGNLSWKSRTFFKDRVRNVQDVGNPINPDKLMELKPDLIIFACSDEKQYTKISKIAPTVTFNSFAPLDQRLLTLGHLLGKRREAEKWLDTYNNKAAVVWQQLRSVIEPGETASVFVFDHGNRLFVMGASGLSSVLYHPHGFQPVDKIRDLLDAGLGFAEITERHLPAYTGDHIFMLLPGNAESKVAMEQLMESALWRSLPPVRNGRVYCVEAAKWNFGDALTREKLLDALPRLLLANS</sequence>
<keyword evidence="4" id="KW-0732">Signal</keyword>
<organism evidence="10 11">
    <name type="scientific">Paenibacillus oceani</name>
    <dbReference type="NCBI Taxonomy" id="2772510"/>
    <lineage>
        <taxon>Bacteria</taxon>
        <taxon>Bacillati</taxon>
        <taxon>Bacillota</taxon>
        <taxon>Bacilli</taxon>
        <taxon>Bacillales</taxon>
        <taxon>Paenibacillaceae</taxon>
        <taxon>Paenibacillus</taxon>
    </lineage>
</organism>
<dbReference type="EMBL" id="JACXJA010000003">
    <property type="protein sequence ID" value="MBD2860811.1"/>
    <property type="molecule type" value="Genomic_DNA"/>
</dbReference>
<evidence type="ECO:0000256" key="2">
    <source>
        <dbReference type="ARBA" id="ARBA00008814"/>
    </source>
</evidence>
<dbReference type="InterPro" id="IPR020449">
    <property type="entry name" value="Tscrpt_reg_AraC-type_HTH"/>
</dbReference>
<evidence type="ECO:0000313" key="11">
    <source>
        <dbReference type="Proteomes" id="UP000639396"/>
    </source>
</evidence>
<evidence type="ECO:0000259" key="9">
    <source>
        <dbReference type="PROSITE" id="PS50983"/>
    </source>
</evidence>
<name>A0A927C6U7_9BACL</name>
<dbReference type="InterPro" id="IPR002491">
    <property type="entry name" value="ABC_transptr_periplasmic_BD"/>
</dbReference>
<accession>A0A927C6U7</accession>
<dbReference type="PANTHER" id="PTHR30532:SF26">
    <property type="entry name" value="IRON(3+)-HYDROXAMATE-BINDING PROTEIN FHUD"/>
    <property type="match status" value="1"/>
</dbReference>
<evidence type="ECO:0000256" key="7">
    <source>
        <dbReference type="ARBA" id="ARBA00023163"/>
    </source>
</evidence>
<dbReference type="Pfam" id="PF12833">
    <property type="entry name" value="HTH_18"/>
    <property type="match status" value="1"/>
</dbReference>
<keyword evidence="6" id="KW-0238">DNA-binding</keyword>
<dbReference type="RefSeq" id="WP_190924270.1">
    <property type="nucleotide sequence ID" value="NZ_JACXJA010000003.1"/>
</dbReference>
<comment type="subcellular location">
    <subcellularLocation>
        <location evidence="1">Cell envelope</location>
    </subcellularLocation>
</comment>
<dbReference type="Gene3D" id="1.10.10.60">
    <property type="entry name" value="Homeodomain-like"/>
    <property type="match status" value="2"/>
</dbReference>
<dbReference type="InterPro" id="IPR018060">
    <property type="entry name" value="HTH_AraC"/>
</dbReference>
<dbReference type="SUPFAM" id="SSF51215">
    <property type="entry name" value="Regulatory protein AraC"/>
    <property type="match status" value="1"/>
</dbReference>
<evidence type="ECO:0000256" key="6">
    <source>
        <dbReference type="ARBA" id="ARBA00023125"/>
    </source>
</evidence>
<evidence type="ECO:0000256" key="3">
    <source>
        <dbReference type="ARBA" id="ARBA00022448"/>
    </source>
</evidence>
<dbReference type="PROSITE" id="PS50983">
    <property type="entry name" value="FE_B12_PBP"/>
    <property type="match status" value="1"/>
</dbReference>
<dbReference type="SMART" id="SM00342">
    <property type="entry name" value="HTH_ARAC"/>
    <property type="match status" value="1"/>
</dbReference>
<evidence type="ECO:0000259" key="8">
    <source>
        <dbReference type="PROSITE" id="PS01124"/>
    </source>
</evidence>
<dbReference type="GO" id="GO:1901678">
    <property type="term" value="P:iron coordination entity transport"/>
    <property type="evidence" value="ECO:0007669"/>
    <property type="project" value="UniProtKB-ARBA"/>
</dbReference>
<dbReference type="InterPro" id="IPR009057">
    <property type="entry name" value="Homeodomain-like_sf"/>
</dbReference>
<keyword evidence="7" id="KW-0804">Transcription</keyword>